<dbReference type="GO" id="GO:0005109">
    <property type="term" value="F:frizzled binding"/>
    <property type="evidence" value="ECO:0007669"/>
    <property type="project" value="TreeGrafter"/>
</dbReference>
<comment type="function">
    <text evidence="8">Ligand for members of the frizzled family of seven transmembrane receptors.</text>
</comment>
<dbReference type="AlphaFoldDB" id="A0A815RT85"/>
<evidence type="ECO:0000256" key="5">
    <source>
        <dbReference type="ARBA" id="ARBA00022530"/>
    </source>
</evidence>
<dbReference type="SMART" id="SM00097">
    <property type="entry name" value="WNT1"/>
    <property type="match status" value="1"/>
</dbReference>
<dbReference type="Proteomes" id="UP000663829">
    <property type="component" value="Unassembled WGS sequence"/>
</dbReference>
<dbReference type="Gene3D" id="3.30.2460.20">
    <property type="match status" value="1"/>
</dbReference>
<protein>
    <recommendedName>
        <fullName evidence="8">Protein Wnt</fullName>
    </recommendedName>
</protein>
<dbReference type="PANTHER" id="PTHR12027:SF102">
    <property type="entry name" value="PROTEIN WNT"/>
    <property type="match status" value="1"/>
</dbReference>
<dbReference type="PANTHER" id="PTHR12027">
    <property type="entry name" value="WNT RELATED"/>
    <property type="match status" value="1"/>
</dbReference>
<evidence type="ECO:0000313" key="9">
    <source>
        <dbReference type="EMBL" id="CAF1482174.1"/>
    </source>
</evidence>
<comment type="caution">
    <text evidence="9">The sequence shown here is derived from an EMBL/GenBank/DDBJ whole genome shotgun (WGS) entry which is preliminary data.</text>
</comment>
<evidence type="ECO:0000256" key="2">
    <source>
        <dbReference type="ARBA" id="ARBA00005683"/>
    </source>
</evidence>
<dbReference type="EMBL" id="CAJNOQ010021194">
    <property type="protein sequence ID" value="CAF1482174.1"/>
    <property type="molecule type" value="Genomic_DNA"/>
</dbReference>
<dbReference type="Pfam" id="PF00110">
    <property type="entry name" value="wnt"/>
    <property type="match status" value="2"/>
</dbReference>
<comment type="similarity">
    <text evidence="2 8">Belongs to the Wnt family.</text>
</comment>
<evidence type="ECO:0000256" key="3">
    <source>
        <dbReference type="ARBA" id="ARBA00022473"/>
    </source>
</evidence>
<organism evidence="9 11">
    <name type="scientific">Didymodactylos carnosus</name>
    <dbReference type="NCBI Taxonomy" id="1234261"/>
    <lineage>
        <taxon>Eukaryota</taxon>
        <taxon>Metazoa</taxon>
        <taxon>Spiralia</taxon>
        <taxon>Gnathifera</taxon>
        <taxon>Rotifera</taxon>
        <taxon>Eurotatoria</taxon>
        <taxon>Bdelloidea</taxon>
        <taxon>Philodinida</taxon>
        <taxon>Philodinidae</taxon>
        <taxon>Didymodactylos</taxon>
    </lineage>
</organism>
<name>A0A815RT85_9BILA</name>
<dbReference type="GO" id="GO:0060070">
    <property type="term" value="P:canonical Wnt signaling pathway"/>
    <property type="evidence" value="ECO:0007669"/>
    <property type="project" value="TreeGrafter"/>
</dbReference>
<gene>
    <name evidence="9" type="ORF">GPM918_LOCUS35889</name>
    <name evidence="10" type="ORF">SRO942_LOCUS36614</name>
</gene>
<dbReference type="InterPro" id="IPR043158">
    <property type="entry name" value="Wnt_C"/>
</dbReference>
<keyword evidence="11" id="KW-1185">Reference proteome</keyword>
<dbReference type="GO" id="GO:0005615">
    <property type="term" value="C:extracellular space"/>
    <property type="evidence" value="ECO:0007669"/>
    <property type="project" value="TreeGrafter"/>
</dbReference>
<dbReference type="GO" id="GO:0005125">
    <property type="term" value="F:cytokine activity"/>
    <property type="evidence" value="ECO:0007669"/>
    <property type="project" value="TreeGrafter"/>
</dbReference>
<proteinExistence type="inferred from homology"/>
<sequence length="337" mass="38148">TLNVNGELVPTTRNHIHKINSHDLLYITSSPDYCDDNVLTNNSIQYAGIAQHRYTWLRPIDCHRARRDGFDVVHSRLCRRFLDLMPYIHQATKDVLSTCTSVLSLQRWNCSSLYYLPNLPTELRAGTSEQGYVEALSAAAITHAMARLCSTQHSPRCGCESNTVHASLTDIVFKHNNALGRHVVKDSLEQKCKCSGVSGSCTIQTCWKALPQLDVIARKIKYRYSNAIEVTLNVNGELVPTTRNHIHKINSHDLLYITSSPDYCDDNLVLGTHGTHGRPCNASRKFKSEGSCDDLCCGRGYSTKMYFIRKQCNCKYVHCCFVQCETCVEQEFEHYCK</sequence>
<dbReference type="InterPro" id="IPR005817">
    <property type="entry name" value="Wnt"/>
</dbReference>
<evidence type="ECO:0000313" key="10">
    <source>
        <dbReference type="EMBL" id="CAF4347000.1"/>
    </source>
</evidence>
<keyword evidence="4" id="KW-0964">Secreted</keyword>
<dbReference type="GO" id="GO:0030182">
    <property type="term" value="P:neuron differentiation"/>
    <property type="evidence" value="ECO:0007669"/>
    <property type="project" value="TreeGrafter"/>
</dbReference>
<evidence type="ECO:0000256" key="7">
    <source>
        <dbReference type="ARBA" id="ARBA00023157"/>
    </source>
</evidence>
<dbReference type="GO" id="GO:0045165">
    <property type="term" value="P:cell fate commitment"/>
    <property type="evidence" value="ECO:0007669"/>
    <property type="project" value="TreeGrafter"/>
</dbReference>
<reference evidence="9" key="1">
    <citation type="submission" date="2021-02" db="EMBL/GenBank/DDBJ databases">
        <authorList>
            <person name="Nowell W R."/>
        </authorList>
    </citation>
    <scope>NUCLEOTIDE SEQUENCE</scope>
</reference>
<evidence type="ECO:0000313" key="11">
    <source>
        <dbReference type="Proteomes" id="UP000663829"/>
    </source>
</evidence>
<keyword evidence="6 8" id="KW-0879">Wnt signaling pathway</keyword>
<dbReference type="Proteomes" id="UP000681722">
    <property type="component" value="Unassembled WGS sequence"/>
</dbReference>
<keyword evidence="7" id="KW-1015">Disulfide bond</keyword>
<comment type="subcellular location">
    <subcellularLocation>
        <location evidence="1 8">Secreted</location>
        <location evidence="1 8">Extracellular space</location>
        <location evidence="1 8">Extracellular matrix</location>
    </subcellularLocation>
</comment>
<evidence type="ECO:0000256" key="4">
    <source>
        <dbReference type="ARBA" id="ARBA00022525"/>
    </source>
</evidence>
<keyword evidence="3 8" id="KW-0217">Developmental protein</keyword>
<keyword evidence="5" id="KW-0272">Extracellular matrix</keyword>
<evidence type="ECO:0000256" key="6">
    <source>
        <dbReference type="ARBA" id="ARBA00022687"/>
    </source>
</evidence>
<accession>A0A815RT85</accession>
<dbReference type="OrthoDB" id="5945655at2759"/>
<evidence type="ECO:0000256" key="8">
    <source>
        <dbReference type="RuleBase" id="RU003500"/>
    </source>
</evidence>
<evidence type="ECO:0000256" key="1">
    <source>
        <dbReference type="ARBA" id="ARBA00004498"/>
    </source>
</evidence>
<dbReference type="EMBL" id="CAJOBC010086676">
    <property type="protein sequence ID" value="CAF4347000.1"/>
    <property type="molecule type" value="Genomic_DNA"/>
</dbReference>
<feature type="non-terminal residue" evidence="9">
    <location>
        <position position="1"/>
    </location>
</feature>